<organism evidence="6 7">
    <name type="scientific">Paragemmobacter aquarius</name>
    <dbReference type="NCBI Taxonomy" id="2169400"/>
    <lineage>
        <taxon>Bacteria</taxon>
        <taxon>Pseudomonadati</taxon>
        <taxon>Pseudomonadota</taxon>
        <taxon>Alphaproteobacteria</taxon>
        <taxon>Rhodobacterales</taxon>
        <taxon>Paracoccaceae</taxon>
        <taxon>Paragemmobacter</taxon>
    </lineage>
</organism>
<feature type="signal peptide" evidence="3">
    <location>
        <begin position="1"/>
        <end position="21"/>
    </location>
</feature>
<dbReference type="InterPro" id="IPR049712">
    <property type="entry name" value="Poly_export"/>
</dbReference>
<keyword evidence="2" id="KW-0175">Coiled coil</keyword>
<feature type="domain" description="AprE-like long alpha-helical hairpin" evidence="5">
    <location>
        <begin position="181"/>
        <end position="361"/>
    </location>
</feature>
<dbReference type="GO" id="GO:0015159">
    <property type="term" value="F:polysaccharide transmembrane transporter activity"/>
    <property type="evidence" value="ECO:0007669"/>
    <property type="project" value="InterPro"/>
</dbReference>
<dbReference type="Pfam" id="PF25994">
    <property type="entry name" value="HH_AprE"/>
    <property type="match status" value="1"/>
</dbReference>
<evidence type="ECO:0000313" key="7">
    <source>
        <dbReference type="Proteomes" id="UP000244496"/>
    </source>
</evidence>
<keyword evidence="1 3" id="KW-0732">Signal</keyword>
<evidence type="ECO:0000256" key="3">
    <source>
        <dbReference type="SAM" id="SignalP"/>
    </source>
</evidence>
<evidence type="ECO:0000256" key="1">
    <source>
        <dbReference type="ARBA" id="ARBA00022729"/>
    </source>
</evidence>
<dbReference type="EMBL" id="CP028919">
    <property type="protein sequence ID" value="AWB50630.1"/>
    <property type="molecule type" value="Genomic_DNA"/>
</dbReference>
<proteinExistence type="predicted"/>
<reference evidence="6 7" key="1">
    <citation type="submission" date="2018-04" db="EMBL/GenBank/DDBJ databases">
        <title>Genome sequencing of Gemmobacter.</title>
        <authorList>
            <person name="Yi H."/>
            <person name="Baek M.-G."/>
        </authorList>
    </citation>
    <scope>NUCLEOTIDE SEQUENCE [LARGE SCALE GENOMIC DNA]</scope>
    <source>
        <strain evidence="6 7">HYN0069</strain>
        <plasmid evidence="7">Plasmid unnamed1</plasmid>
    </source>
</reference>
<name>A0A2S0US68_9RHOB</name>
<keyword evidence="6" id="KW-0614">Plasmid</keyword>
<dbReference type="KEGG" id="geh:HYN69_18705"/>
<feature type="chain" id="PRO_5015682940" description="Exopolysaccharide production protein ExoF" evidence="3">
    <location>
        <begin position="22"/>
        <end position="447"/>
    </location>
</feature>
<accession>A0A2S0US68</accession>
<feature type="domain" description="Polysaccharide export protein N-terminal" evidence="4">
    <location>
        <begin position="38"/>
        <end position="110"/>
    </location>
</feature>
<dbReference type="RefSeq" id="WP_108437435.1">
    <property type="nucleotide sequence ID" value="NZ_CP028919.1"/>
</dbReference>
<feature type="coiled-coil region" evidence="2">
    <location>
        <begin position="261"/>
        <end position="329"/>
    </location>
</feature>
<evidence type="ECO:0000313" key="6">
    <source>
        <dbReference type="EMBL" id="AWB50630.1"/>
    </source>
</evidence>
<protein>
    <recommendedName>
        <fullName evidence="8">Exopolysaccharide production protein ExoF</fullName>
    </recommendedName>
</protein>
<dbReference type="AlphaFoldDB" id="A0A2S0US68"/>
<evidence type="ECO:0000259" key="5">
    <source>
        <dbReference type="Pfam" id="PF25994"/>
    </source>
</evidence>
<evidence type="ECO:0000259" key="4">
    <source>
        <dbReference type="Pfam" id="PF02563"/>
    </source>
</evidence>
<dbReference type="PANTHER" id="PTHR33619:SF3">
    <property type="entry name" value="POLYSACCHARIDE EXPORT PROTEIN GFCE-RELATED"/>
    <property type="match status" value="1"/>
</dbReference>
<dbReference type="OrthoDB" id="197007at2"/>
<keyword evidence="7" id="KW-1185">Reference proteome</keyword>
<dbReference type="PANTHER" id="PTHR33619">
    <property type="entry name" value="POLYSACCHARIDE EXPORT PROTEIN GFCE-RELATED"/>
    <property type="match status" value="1"/>
</dbReference>
<gene>
    <name evidence="6" type="ORF">HYN69_18705</name>
</gene>
<evidence type="ECO:0008006" key="8">
    <source>
        <dbReference type="Google" id="ProtNLM"/>
    </source>
</evidence>
<dbReference type="InterPro" id="IPR058781">
    <property type="entry name" value="HH_AprE-like"/>
</dbReference>
<dbReference type="Gene3D" id="3.30.1950.10">
    <property type="entry name" value="wza like domain"/>
    <property type="match status" value="1"/>
</dbReference>
<sequence>MPFRSNILCILLLTAAYPVAAQTSGQATNAPRTAGAQAETKGYKLGPREKLFVRIGSWDNTTQTYVSWPDASGEYTIGADGAVSIPMAGSIMASGLTAEELGQAIVSGIQDGLGITSNLDAAVEVAEYRPVYVIGEVQLPGAIPFAPGMNAIEAVGLAGGFRRPETTFLQNERSALSSLGNYEVLRVQLYARLAQKARLEAELASRPDLIPDNELAEAPGANDLLRRESEVKAARDAEIKSQMVQLTSLEKLLTQEIDRLGKQVELRSKQIELAKEELENTTQLVEKGLTVASRRSDLQTRVADEEVRLLELETARLTAEQRAVEVKQQRSDILNARKRDILDSLSLAEAEIGEIRIKQRTEAALYAEALQSGDGFVSTRGFGAPILELARRQDGKLVSVPVERDTSLQPGDVLEIRLPLPDEMSSPALAAKITEQRAEAIPFPASR</sequence>
<dbReference type="Proteomes" id="UP000244496">
    <property type="component" value="Plasmid unnamed1"/>
</dbReference>
<geneLocation type="plasmid" evidence="6">
    <name>unnamed1</name>
</geneLocation>
<evidence type="ECO:0000256" key="2">
    <source>
        <dbReference type="SAM" id="Coils"/>
    </source>
</evidence>
<dbReference type="Pfam" id="PF02563">
    <property type="entry name" value="Poly_export"/>
    <property type="match status" value="1"/>
</dbReference>
<dbReference type="InterPro" id="IPR003715">
    <property type="entry name" value="Poly_export_N"/>
</dbReference>